<dbReference type="Proteomes" id="UP000565441">
    <property type="component" value="Unassembled WGS sequence"/>
</dbReference>
<evidence type="ECO:0000313" key="3">
    <source>
        <dbReference type="Proteomes" id="UP000565441"/>
    </source>
</evidence>
<proteinExistence type="predicted"/>
<feature type="region of interest" description="Disordered" evidence="1">
    <location>
        <begin position="502"/>
        <end position="548"/>
    </location>
</feature>
<evidence type="ECO:0000256" key="1">
    <source>
        <dbReference type="SAM" id="MobiDB-lite"/>
    </source>
</evidence>
<dbReference type="AlphaFoldDB" id="A0A8H5H7S5"/>
<keyword evidence="3" id="KW-1185">Reference proteome</keyword>
<protein>
    <submittedName>
        <fullName evidence="2">Uncharacterized protein</fullName>
    </submittedName>
</protein>
<organism evidence="2 3">
    <name type="scientific">Tricholomella constricta</name>
    <dbReference type="NCBI Taxonomy" id="117010"/>
    <lineage>
        <taxon>Eukaryota</taxon>
        <taxon>Fungi</taxon>
        <taxon>Dikarya</taxon>
        <taxon>Basidiomycota</taxon>
        <taxon>Agaricomycotina</taxon>
        <taxon>Agaricomycetes</taxon>
        <taxon>Agaricomycetidae</taxon>
        <taxon>Agaricales</taxon>
        <taxon>Tricholomatineae</taxon>
        <taxon>Lyophyllaceae</taxon>
        <taxon>Tricholomella</taxon>
    </lineage>
</organism>
<name>A0A8H5H7S5_9AGAR</name>
<evidence type="ECO:0000313" key="2">
    <source>
        <dbReference type="EMBL" id="KAF5378302.1"/>
    </source>
</evidence>
<feature type="compositionally biased region" description="Polar residues" evidence="1">
    <location>
        <begin position="509"/>
        <end position="522"/>
    </location>
</feature>
<gene>
    <name evidence="2" type="ORF">D9615_008758</name>
</gene>
<accession>A0A8H5H7S5</accession>
<sequence length="548" mass="59069">MPPTPASQRWNLRLASPLRSASRCWSSLNGSRAVGAKGVAVRLEASANPSCGTAGAAAYSLPSPASDKLSLAEEALLERTTELAQATEEAAKAKLTADSAYELAARTRGREEAGKLRELELEWKVKAAEETVKMSNLVVNEYAGLVRSLASKPGADSTSDLQSSSPALLDGRVQNGGAKLMDSLSEGKLGLQRLLSESAQAELAVSEAKRDAETKNTEQCRVELAQAQFELQQLKIDDNAAAKMVSRYMKFSQKSTDTLQDAMTALKTRHTATVDTLSAQLLELSSRLHFVESQSEKLRQALDELGGEMAKEAYCRRREVALRIRMVNREEKLREELERWVLRAEEALERKNAEPQGVQDRMILDARAILSDTLGGSSSTSSGSVARLITAQNAVESLTAELELETTRRLELEKLLADTVIKAPDDLTAVNGDATAHFKPLSRPLPASYESPTLHAVVPSESPPSVPLAVDAKDLEESKPWPKDELPTRPDVLAPDLAPALDAIAGGDHTSTAGKTSPNDTSLPEGGEEMPGASSSLPWTMIKNLKRA</sequence>
<reference evidence="2 3" key="1">
    <citation type="journal article" date="2020" name="ISME J.">
        <title>Uncovering the hidden diversity of litter-decomposition mechanisms in mushroom-forming fungi.</title>
        <authorList>
            <person name="Floudas D."/>
            <person name="Bentzer J."/>
            <person name="Ahren D."/>
            <person name="Johansson T."/>
            <person name="Persson P."/>
            <person name="Tunlid A."/>
        </authorList>
    </citation>
    <scope>NUCLEOTIDE SEQUENCE [LARGE SCALE GENOMIC DNA]</scope>
    <source>
        <strain evidence="2 3">CBS 661.87</strain>
    </source>
</reference>
<dbReference type="OrthoDB" id="2592022at2759"/>
<dbReference type="EMBL" id="JAACJP010000020">
    <property type="protein sequence ID" value="KAF5378302.1"/>
    <property type="molecule type" value="Genomic_DNA"/>
</dbReference>
<comment type="caution">
    <text evidence="2">The sequence shown here is derived from an EMBL/GenBank/DDBJ whole genome shotgun (WGS) entry which is preliminary data.</text>
</comment>